<feature type="repeat" description="TPR" evidence="8">
    <location>
        <begin position="443"/>
        <end position="476"/>
    </location>
</feature>
<dbReference type="Pfam" id="PF13844">
    <property type="entry name" value="Glyco_transf_41"/>
    <property type="match status" value="2"/>
</dbReference>
<dbReference type="Gene3D" id="3.40.50.2000">
    <property type="entry name" value="Glycogen Phosphorylase B"/>
    <property type="match status" value="1"/>
</dbReference>
<comment type="similarity">
    <text evidence="2">Belongs to the glycosyltransferase 41 family. O-GlcNAc transferase subfamily.</text>
</comment>
<dbReference type="InParanoid" id="A0A024GGP2"/>
<feature type="repeat" description="TPR" evidence="8">
    <location>
        <begin position="409"/>
        <end position="442"/>
    </location>
</feature>
<dbReference type="FunFam" id="3.40.50.2000:FF:000070">
    <property type="entry name" value="probable UDP-N-acetylglucosamine--peptide N-acetylglucosaminyltransferase SEC"/>
    <property type="match status" value="1"/>
</dbReference>
<dbReference type="SUPFAM" id="SSF48452">
    <property type="entry name" value="TPR-like"/>
    <property type="match status" value="2"/>
</dbReference>
<dbReference type="Pfam" id="PF13414">
    <property type="entry name" value="TPR_11"/>
    <property type="match status" value="4"/>
</dbReference>
<evidence type="ECO:0000256" key="6">
    <source>
        <dbReference type="ARBA" id="ARBA00022737"/>
    </source>
</evidence>
<dbReference type="GO" id="GO:0006493">
    <property type="term" value="P:protein O-linked glycosylation"/>
    <property type="evidence" value="ECO:0007669"/>
    <property type="project" value="InterPro"/>
</dbReference>
<sequence>MTLSTYQHQFVPRTKRIHYFPTSAALSPNIPMQEDNILQTLSPSHNLTLQSYNDPIVNEEIPEVNVAAFSDILNSAHQHYMNGYYQETVSLCEYLYEVDMYHTNNLLLLGAAHFQSGNFAESIYYNQQCIRLDPHFAEAYGNLGNALKETGDILGAIHFYVKAIQLHPRFSDAYNNLAVSYMQIGQWQQAIETYKTALTLDPSLVDAHSNLGNLYKAQGMYEDAKSCFREAIRVKPTFAIAWSSLAGVYQHSGELDAAIIHYQEAIRLAPDFVDAYTNLGNALRESGRLQDAINVYKKAIEIRPNFATAHGNLASAYYDSGQMDLAILTFRQAIHLEPNFPDAYNNLGNALREMGQLDQSILCYRTALRLKADHPHAYNNLGNALKDKGMIKEAIHCYSTAARLMPHLAAAYSNLGSVLKEQGKLEQALAHYQQAIHIDPRFADAFSNMGNVFKDMNRLEDSIQCYSTAIRLKPEFTDAYSNLASAYKDGGQLKEAIACYRKALSLRPNFPDAFANYFHSMVFICDWETREKDFRKLVGFLDTQLRKKNVLPSVQPFHALVYPLSMQCFLEIAKRYASRAKLNVQLVDFKVQQYPSKLANERLRIGYVSSDLGNHPLAHLMQSVFGMHRRSHFEIFCYSTTPNDHSCWRKKISNEVEHFIDISGISNGDAAERIVRDGIHILVNLNGYTKGARNEIFALGPAPVQVSYMGFCGTLGADYIQYMVGDKVVVPPENRKYFSEKIISMPHSYFVNDHKQSAAEVLDVTKCPQRSHYGVPYDKFVFCNFNQVYKIDPETFSTWMNVLKRVPNSILWLLRFPPVAEANIRAQARERGVPDERLQFTDVAKKEEHLKRGHLADLFLDTPECNAHTTGCDILWGGTPMITLAKDRMATRVASSLLRAAHLDEMITYSLKEYEELAVALATDSKRWKAIKQKLECNRITCPLFDTQRWVRNFETGLQLAWKRHECGQDPQHIDVPDVYESDDGDPSQSIGTFGH</sequence>
<dbReference type="InterPro" id="IPR029489">
    <property type="entry name" value="OGT/SEC/SPY_C"/>
</dbReference>
<evidence type="ECO:0000256" key="3">
    <source>
        <dbReference type="ARBA" id="ARBA00011970"/>
    </source>
</evidence>
<evidence type="ECO:0000313" key="12">
    <source>
        <dbReference type="Proteomes" id="UP000053237"/>
    </source>
</evidence>
<feature type="repeat" description="TPR" evidence="8">
    <location>
        <begin position="205"/>
        <end position="238"/>
    </location>
</feature>
<dbReference type="InterPro" id="IPR011990">
    <property type="entry name" value="TPR-like_helical_dom_sf"/>
</dbReference>
<feature type="repeat" description="TPR" evidence="8">
    <location>
        <begin position="375"/>
        <end position="408"/>
    </location>
</feature>
<name>A0A024GGP2_9STRA</name>
<feature type="repeat" description="TPR" evidence="8">
    <location>
        <begin position="171"/>
        <end position="204"/>
    </location>
</feature>
<dbReference type="Gene3D" id="3.40.50.11380">
    <property type="match status" value="1"/>
</dbReference>
<feature type="repeat" description="TPR" evidence="8">
    <location>
        <begin position="103"/>
        <end position="136"/>
    </location>
</feature>
<dbReference type="EMBL" id="CAIX01000115">
    <property type="protein sequence ID" value="CCI46057.1"/>
    <property type="molecule type" value="Genomic_DNA"/>
</dbReference>
<evidence type="ECO:0000256" key="4">
    <source>
        <dbReference type="ARBA" id="ARBA00022676"/>
    </source>
</evidence>
<dbReference type="EC" id="2.4.1.255" evidence="3"/>
<keyword evidence="5" id="KW-0808">Transferase</keyword>
<comment type="pathway">
    <text evidence="1">Protein modification; protein glycosylation.</text>
</comment>
<dbReference type="PROSITE" id="PS50293">
    <property type="entry name" value="TPR_REGION"/>
    <property type="match status" value="7"/>
</dbReference>
<feature type="region of interest" description="Disordered" evidence="9">
    <location>
        <begin position="973"/>
        <end position="996"/>
    </location>
</feature>
<feature type="repeat" description="TPR" evidence="8">
    <location>
        <begin position="239"/>
        <end position="272"/>
    </location>
</feature>
<keyword evidence="12" id="KW-1185">Reference proteome</keyword>
<feature type="repeat" description="TPR" evidence="8">
    <location>
        <begin position="341"/>
        <end position="374"/>
    </location>
</feature>
<organism evidence="11 12">
    <name type="scientific">Albugo candida</name>
    <dbReference type="NCBI Taxonomy" id="65357"/>
    <lineage>
        <taxon>Eukaryota</taxon>
        <taxon>Sar</taxon>
        <taxon>Stramenopiles</taxon>
        <taxon>Oomycota</taxon>
        <taxon>Peronosporomycetes</taxon>
        <taxon>Albuginales</taxon>
        <taxon>Albuginaceae</taxon>
        <taxon>Albugo</taxon>
    </lineage>
</organism>
<reference evidence="11 12" key="1">
    <citation type="submission" date="2012-05" db="EMBL/GenBank/DDBJ databases">
        <title>Recombination and specialization in a pathogen metapopulation.</title>
        <authorList>
            <person name="Gardiner A."/>
            <person name="Kemen E."/>
            <person name="Schultz-Larsen T."/>
            <person name="MacLean D."/>
            <person name="Van Oosterhout C."/>
            <person name="Jones J.D.G."/>
        </authorList>
    </citation>
    <scope>NUCLEOTIDE SEQUENCE [LARGE SCALE GENOMIC DNA]</scope>
    <source>
        <strain evidence="11 12">Ac Nc2</strain>
    </source>
</reference>
<protein>
    <recommendedName>
        <fullName evidence="3">protein O-GlcNAc transferase</fullName>
        <ecNumber evidence="3">2.4.1.255</ecNumber>
    </recommendedName>
</protein>
<feature type="repeat" description="TPR" evidence="8">
    <location>
        <begin position="477"/>
        <end position="510"/>
    </location>
</feature>
<dbReference type="InterPro" id="IPR037919">
    <property type="entry name" value="OGT"/>
</dbReference>
<feature type="repeat" description="TPR" evidence="8">
    <location>
        <begin position="273"/>
        <end position="306"/>
    </location>
</feature>
<comment type="caution">
    <text evidence="11">The sequence shown here is derived from an EMBL/GenBank/DDBJ whole genome shotgun (WGS) entry which is preliminary data.</text>
</comment>
<dbReference type="OrthoDB" id="421121at2759"/>
<keyword evidence="6" id="KW-0677">Repeat</keyword>
<dbReference type="AlphaFoldDB" id="A0A024GGP2"/>
<dbReference type="InterPro" id="IPR019734">
    <property type="entry name" value="TPR_rpt"/>
</dbReference>
<feature type="repeat" description="TPR" evidence="8">
    <location>
        <begin position="307"/>
        <end position="340"/>
    </location>
</feature>
<dbReference type="PROSITE" id="PS50005">
    <property type="entry name" value="TPR"/>
    <property type="match status" value="12"/>
</dbReference>
<proteinExistence type="inferred from homology"/>
<dbReference type="PANTHER" id="PTHR44366:SF1">
    <property type="entry name" value="UDP-N-ACETYLGLUCOSAMINE--PEPTIDE N-ACETYLGLUCOSAMINYLTRANSFERASE 110 KDA SUBUNIT"/>
    <property type="match status" value="1"/>
</dbReference>
<feature type="domain" description="O-GlcNAc transferase C-terminal" evidence="10">
    <location>
        <begin position="524"/>
        <end position="757"/>
    </location>
</feature>
<feature type="domain" description="O-GlcNAc transferase C-terminal" evidence="10">
    <location>
        <begin position="768"/>
        <end position="953"/>
    </location>
</feature>
<gene>
    <name evidence="11" type="ORF">BN9_069860</name>
</gene>
<dbReference type="SMART" id="SM00028">
    <property type="entry name" value="TPR"/>
    <property type="match status" value="12"/>
</dbReference>
<dbReference type="UniPathway" id="UPA00378"/>
<keyword evidence="7 8" id="KW-0802">TPR repeat</keyword>
<dbReference type="Pfam" id="PF13181">
    <property type="entry name" value="TPR_8"/>
    <property type="match status" value="2"/>
</dbReference>
<evidence type="ECO:0000256" key="8">
    <source>
        <dbReference type="PROSITE-ProRule" id="PRU00339"/>
    </source>
</evidence>
<keyword evidence="4" id="KW-0328">Glycosyltransferase</keyword>
<evidence type="ECO:0000256" key="9">
    <source>
        <dbReference type="SAM" id="MobiDB-lite"/>
    </source>
</evidence>
<dbReference type="STRING" id="65357.A0A024GGP2"/>
<dbReference type="GO" id="GO:0097363">
    <property type="term" value="F:protein O-acetylglucosaminyltransferase activity"/>
    <property type="evidence" value="ECO:0007669"/>
    <property type="project" value="UniProtKB-EC"/>
</dbReference>
<dbReference type="PANTHER" id="PTHR44366">
    <property type="entry name" value="UDP-N-ACETYLGLUCOSAMINE--PEPTIDE N-ACETYLGLUCOSAMINYLTRANSFERASE 110 KDA SUBUNIT"/>
    <property type="match status" value="1"/>
</dbReference>
<evidence type="ECO:0000256" key="2">
    <source>
        <dbReference type="ARBA" id="ARBA00005386"/>
    </source>
</evidence>
<evidence type="ECO:0000256" key="5">
    <source>
        <dbReference type="ARBA" id="ARBA00022679"/>
    </source>
</evidence>
<accession>A0A024GGP2</accession>
<feature type="repeat" description="TPR" evidence="8">
    <location>
        <begin position="137"/>
        <end position="170"/>
    </location>
</feature>
<dbReference type="Pfam" id="PF00515">
    <property type="entry name" value="TPR_1"/>
    <property type="match status" value="1"/>
</dbReference>
<dbReference type="Gene3D" id="1.25.40.10">
    <property type="entry name" value="Tetratricopeptide repeat domain"/>
    <property type="match status" value="9"/>
</dbReference>
<evidence type="ECO:0000256" key="1">
    <source>
        <dbReference type="ARBA" id="ARBA00004922"/>
    </source>
</evidence>
<evidence type="ECO:0000256" key="7">
    <source>
        <dbReference type="ARBA" id="ARBA00022803"/>
    </source>
</evidence>
<evidence type="ECO:0000313" key="11">
    <source>
        <dbReference type="EMBL" id="CCI46057.1"/>
    </source>
</evidence>
<dbReference type="Proteomes" id="UP000053237">
    <property type="component" value="Unassembled WGS sequence"/>
</dbReference>
<evidence type="ECO:0000259" key="10">
    <source>
        <dbReference type="Pfam" id="PF13844"/>
    </source>
</evidence>
<feature type="compositionally biased region" description="Polar residues" evidence="9">
    <location>
        <begin position="987"/>
        <end position="996"/>
    </location>
</feature>